<dbReference type="AlphaFoldDB" id="A0A2P4S668"/>
<reference evidence="2 3" key="1">
    <citation type="submission" date="2018-01" db="EMBL/GenBank/DDBJ databases">
        <title>Comparison of the Chinese Bamboo Partridge and Red Junglefowl genome sequences highlights the importance of demography in genome evolution.</title>
        <authorList>
            <person name="Tiley G.P."/>
            <person name="Kimball R.T."/>
            <person name="Braun E.L."/>
            <person name="Burleigh J.G."/>
        </authorList>
    </citation>
    <scope>NUCLEOTIDE SEQUENCE [LARGE SCALE GENOMIC DNA]</scope>
    <source>
        <strain evidence="2">RTK389</strain>
        <tissue evidence="2">Blood</tissue>
    </source>
</reference>
<dbReference type="EMBL" id="PPHD01097981">
    <property type="protein sequence ID" value="POI19615.1"/>
    <property type="molecule type" value="Genomic_DNA"/>
</dbReference>
<name>A0A2P4S668_BAMTH</name>
<protein>
    <submittedName>
        <fullName evidence="2">Uncharacterized protein</fullName>
    </submittedName>
</protein>
<accession>A0A2P4S668</accession>
<organism evidence="2 3">
    <name type="scientific">Bambusicola thoracicus</name>
    <name type="common">Chinese bamboo-partridge</name>
    <name type="synonym">Perdix thoracica</name>
    <dbReference type="NCBI Taxonomy" id="9083"/>
    <lineage>
        <taxon>Eukaryota</taxon>
        <taxon>Metazoa</taxon>
        <taxon>Chordata</taxon>
        <taxon>Craniata</taxon>
        <taxon>Vertebrata</taxon>
        <taxon>Euteleostomi</taxon>
        <taxon>Archelosauria</taxon>
        <taxon>Archosauria</taxon>
        <taxon>Dinosauria</taxon>
        <taxon>Saurischia</taxon>
        <taxon>Theropoda</taxon>
        <taxon>Coelurosauria</taxon>
        <taxon>Aves</taxon>
        <taxon>Neognathae</taxon>
        <taxon>Galloanserae</taxon>
        <taxon>Galliformes</taxon>
        <taxon>Phasianidae</taxon>
        <taxon>Perdicinae</taxon>
        <taxon>Bambusicola</taxon>
    </lineage>
</organism>
<comment type="caution">
    <text evidence="2">The sequence shown here is derived from an EMBL/GenBank/DDBJ whole genome shotgun (WGS) entry which is preliminary data.</text>
</comment>
<evidence type="ECO:0000256" key="1">
    <source>
        <dbReference type="SAM" id="MobiDB-lite"/>
    </source>
</evidence>
<evidence type="ECO:0000313" key="2">
    <source>
        <dbReference type="EMBL" id="POI19615.1"/>
    </source>
</evidence>
<gene>
    <name evidence="2" type="ORF">CIB84_016640</name>
</gene>
<feature type="region of interest" description="Disordered" evidence="1">
    <location>
        <begin position="91"/>
        <end position="146"/>
    </location>
</feature>
<feature type="compositionally biased region" description="Low complexity" evidence="1">
    <location>
        <begin position="127"/>
        <end position="146"/>
    </location>
</feature>
<evidence type="ECO:0000313" key="3">
    <source>
        <dbReference type="Proteomes" id="UP000237246"/>
    </source>
</evidence>
<proteinExistence type="predicted"/>
<dbReference type="OrthoDB" id="9119937at2759"/>
<feature type="region of interest" description="Disordered" evidence="1">
    <location>
        <begin position="1"/>
        <end position="20"/>
    </location>
</feature>
<feature type="compositionally biased region" description="Low complexity" evidence="1">
    <location>
        <begin position="104"/>
        <end position="115"/>
    </location>
</feature>
<feature type="non-terminal residue" evidence="2">
    <location>
        <position position="1"/>
    </location>
</feature>
<keyword evidence="3" id="KW-1185">Reference proteome</keyword>
<dbReference type="Proteomes" id="UP000237246">
    <property type="component" value="Unassembled WGS sequence"/>
</dbReference>
<sequence>VYSFLGELSPGPPRRATASSNDALCVSVNGELLGSTNCYSSDDSLPQHSSDGEKELILVEALISPGSAEDADLSLTDTAVTDLDCDAASLQCSPAQAQPERPDSSTSVQDQVSVSKEQPSLVEGGLESELQSQASGSSTSSEPLSP</sequence>